<dbReference type="OrthoDB" id="10650859at2759"/>
<dbReference type="Proteomes" id="UP001140513">
    <property type="component" value="Unassembled WGS sequence"/>
</dbReference>
<reference evidence="3" key="1">
    <citation type="submission" date="2022-10" db="EMBL/GenBank/DDBJ databases">
        <title>Tapping the CABI collections for fungal endophytes: first genome assemblies for Collariella, Neodidymelliopsis, Ascochyta clinopodiicola, Didymella pomorum, Didymosphaeria variabile, Neocosmospora piperis and Neocucurbitaria cava.</title>
        <authorList>
            <person name="Hill R."/>
        </authorList>
    </citation>
    <scope>NUCLEOTIDE SEQUENCE</scope>
    <source>
        <strain evidence="3">IMI 356815</strain>
    </source>
</reference>
<feature type="coiled-coil region" evidence="1">
    <location>
        <begin position="400"/>
        <end position="434"/>
    </location>
</feature>
<dbReference type="AlphaFoldDB" id="A0A9W9C8E8"/>
<feature type="compositionally biased region" description="Polar residues" evidence="2">
    <location>
        <begin position="318"/>
        <end position="332"/>
    </location>
</feature>
<dbReference type="EMBL" id="JAPEUX010000006">
    <property type="protein sequence ID" value="KAJ4349343.1"/>
    <property type="molecule type" value="Genomic_DNA"/>
</dbReference>
<proteinExistence type="predicted"/>
<dbReference type="RefSeq" id="XP_056068273.1">
    <property type="nucleotide sequence ID" value="XM_056216717.1"/>
</dbReference>
<evidence type="ECO:0000313" key="3">
    <source>
        <dbReference type="EMBL" id="KAJ4349343.1"/>
    </source>
</evidence>
<feature type="region of interest" description="Disordered" evidence="2">
    <location>
        <begin position="318"/>
        <end position="339"/>
    </location>
</feature>
<dbReference type="GeneID" id="80911487"/>
<evidence type="ECO:0000256" key="1">
    <source>
        <dbReference type="SAM" id="Coils"/>
    </source>
</evidence>
<gene>
    <name evidence="3" type="ORF">N0V89_007957</name>
</gene>
<feature type="region of interest" description="Disordered" evidence="2">
    <location>
        <begin position="352"/>
        <end position="381"/>
    </location>
</feature>
<sequence length="484" mass="55081">MSSAPQQPNEDAQPRSLKMLQQINQYLRDQKLGHVVDLLPSYKEHRISLDNTDDPCLDLGYVVDDHEERLSLSIRGHSNRLQLKKKKNHPEKEMTFVKGYAMGKKEPFDWNTTLYEGLLEEPAITPFVSGVIQNLKSPSEVPNLVNLPHLKDVEIQECNHKSDNFLPLRLCIGNINRGKVWMYIEKGSTTRYPPCEIEIVHPERLETIPLKELKTKTIITDYGITLLEPFLTGKAGGEYTYPMFNIGRYYFFLAYQQKGLELKENDIHMNNGYARYLGNGVNAYTKAYPPSQSHIAQGEDKEMPYQSVQAAADPRYTITQPSPASHLFPTQSDKSENSKAIDAAQVTSNLQAGIGQPFPKTPLKQTLLSPTSPPEHEKGASSYEIVDDVAPPGSPNTPNLNQLRAQKNILGERHRGLQQQVQKHRNATYELEEELDDTTVALRDIDRKIQEVIGVEDIPDFGYNTISRETLRRWRVENRSKEFL</sequence>
<accession>A0A9W9C8E8</accession>
<protein>
    <submittedName>
        <fullName evidence="3">Uncharacterized protein</fullName>
    </submittedName>
</protein>
<evidence type="ECO:0000313" key="4">
    <source>
        <dbReference type="Proteomes" id="UP001140513"/>
    </source>
</evidence>
<name>A0A9W9C8E8_9PLEO</name>
<organism evidence="3 4">
    <name type="scientific">Didymosphaeria variabile</name>
    <dbReference type="NCBI Taxonomy" id="1932322"/>
    <lineage>
        <taxon>Eukaryota</taxon>
        <taxon>Fungi</taxon>
        <taxon>Dikarya</taxon>
        <taxon>Ascomycota</taxon>
        <taxon>Pezizomycotina</taxon>
        <taxon>Dothideomycetes</taxon>
        <taxon>Pleosporomycetidae</taxon>
        <taxon>Pleosporales</taxon>
        <taxon>Massarineae</taxon>
        <taxon>Didymosphaeriaceae</taxon>
        <taxon>Didymosphaeria</taxon>
    </lineage>
</organism>
<keyword evidence="1" id="KW-0175">Coiled coil</keyword>
<comment type="caution">
    <text evidence="3">The sequence shown here is derived from an EMBL/GenBank/DDBJ whole genome shotgun (WGS) entry which is preliminary data.</text>
</comment>
<keyword evidence="4" id="KW-1185">Reference proteome</keyword>
<evidence type="ECO:0000256" key="2">
    <source>
        <dbReference type="SAM" id="MobiDB-lite"/>
    </source>
</evidence>